<accession>A0A345YD65</accession>
<proteinExistence type="predicted"/>
<dbReference type="Proteomes" id="UP000254508">
    <property type="component" value="Chromosome"/>
</dbReference>
<evidence type="ECO:0000313" key="2">
    <source>
        <dbReference type="Proteomes" id="UP000254508"/>
    </source>
</evidence>
<evidence type="ECO:0000313" key="1">
    <source>
        <dbReference type="EMBL" id="AXK41867.1"/>
    </source>
</evidence>
<dbReference type="EMBL" id="CP031357">
    <property type="protein sequence ID" value="AXK41867.1"/>
    <property type="molecule type" value="Genomic_DNA"/>
</dbReference>
<organism evidence="1 2">
    <name type="scientific">Erythrobacter aureus</name>
    <dbReference type="NCBI Taxonomy" id="2182384"/>
    <lineage>
        <taxon>Bacteria</taxon>
        <taxon>Pseudomonadati</taxon>
        <taxon>Pseudomonadota</taxon>
        <taxon>Alphaproteobacteria</taxon>
        <taxon>Sphingomonadales</taxon>
        <taxon>Erythrobacteraceae</taxon>
        <taxon>Erythrobacter/Porphyrobacter group</taxon>
        <taxon>Erythrobacter</taxon>
    </lineage>
</organism>
<dbReference type="Gene3D" id="3.40.50.300">
    <property type="entry name" value="P-loop containing nucleotide triphosphate hydrolases"/>
    <property type="match status" value="1"/>
</dbReference>
<protein>
    <submittedName>
        <fullName evidence="1">Sulfotransferase</fullName>
    </submittedName>
</protein>
<dbReference type="OrthoDB" id="9777890at2"/>
<dbReference type="InterPro" id="IPR027417">
    <property type="entry name" value="P-loop_NTPase"/>
</dbReference>
<gene>
    <name evidence="1" type="ORF">DVR09_05485</name>
</gene>
<dbReference type="Pfam" id="PF13469">
    <property type="entry name" value="Sulfotransfer_3"/>
    <property type="match status" value="1"/>
</dbReference>
<reference evidence="2" key="1">
    <citation type="submission" date="2018-07" db="EMBL/GenBank/DDBJ databases">
        <title>Genome sequence of Erythrobacter strain YH-07, an antagonistic bacterium isolated from Yellow Sea.</title>
        <authorList>
            <person name="Tang T."/>
            <person name="Liu Q."/>
            <person name="Sun X."/>
        </authorList>
    </citation>
    <scope>NUCLEOTIDE SEQUENCE [LARGE SCALE GENOMIC DNA]</scope>
    <source>
        <strain evidence="2">YH-07</strain>
    </source>
</reference>
<keyword evidence="2" id="KW-1185">Reference proteome</keyword>
<dbReference type="GO" id="GO:0016740">
    <property type="term" value="F:transferase activity"/>
    <property type="evidence" value="ECO:0007669"/>
    <property type="project" value="UniProtKB-KW"/>
</dbReference>
<dbReference type="KEGG" id="err:DVR09_05485"/>
<name>A0A345YD65_9SPHN</name>
<dbReference type="PANTHER" id="PTHR36451:SF1">
    <property type="entry name" value="OMEGA-HYDROXY-BETA-DIHYDROMENAQUINONE-9 SULFOTRANSFERASE STF3"/>
    <property type="match status" value="1"/>
</dbReference>
<sequence length="408" mass="45884">MACQSATASGDRRAAMAAPDGEVSALLAEARALAGYDDFGDLAFLEPLAMLLRCVRADGNLSQSGEVAFRRNILRCLVNRLWTQRDFSAHPEIFEEDVDDPIVIIGLPRSGTTKMQRLLSALPDEDVQRTPLWRMLYPAPFEGTRADDSTRRIAAVASIGFHSDGNADLAAAHHMAAQEPEEDVLLFDATFDDWLWPSIYAPSVQYYEWVIQRPRMDNYRYLKRMYQYLQWQDGGRRGRRWISKNVQHIASLEELLRCFPKATIVQCHRDPRVSIPSLAKLTHTLWSALVNDPDPHFVGACMLDWWARATDSYLETRDRLGDELQIIDLPYDRIKSDAAGAAIAVAEAAGIPMSAEKAALLRGWEAANPQHKHGRNDYSADQFGLDEEAIGERFATYIDRFVTQGRGA</sequence>
<keyword evidence="1" id="KW-0808">Transferase</keyword>
<dbReference type="SUPFAM" id="SSF52540">
    <property type="entry name" value="P-loop containing nucleoside triphosphate hydrolases"/>
    <property type="match status" value="1"/>
</dbReference>
<dbReference type="PANTHER" id="PTHR36451">
    <property type="entry name" value="PAPS-DEPENDENT SULFOTRANSFERASE STF3"/>
    <property type="match status" value="1"/>
</dbReference>
<dbReference type="AlphaFoldDB" id="A0A345YD65"/>
<dbReference type="RefSeq" id="WP_115416053.1">
    <property type="nucleotide sequence ID" value="NZ_CP031357.1"/>
</dbReference>
<dbReference type="InterPro" id="IPR052736">
    <property type="entry name" value="Stf3_sulfotransferase"/>
</dbReference>